<dbReference type="Proteomes" id="UP000663570">
    <property type="component" value="Chromosome"/>
</dbReference>
<dbReference type="SUPFAM" id="SSF50199">
    <property type="entry name" value="Staphylococcal nuclease"/>
    <property type="match status" value="1"/>
</dbReference>
<protein>
    <submittedName>
        <fullName evidence="6">Thermonuclease family protein</fullName>
    </submittedName>
</protein>
<keyword evidence="2" id="KW-0255">Endonuclease</keyword>
<dbReference type="PANTHER" id="PTHR12302:SF3">
    <property type="entry name" value="SERINE_THREONINE-PROTEIN KINASE 31"/>
    <property type="match status" value="1"/>
</dbReference>
<dbReference type="InterPro" id="IPR035437">
    <property type="entry name" value="SNase_OB-fold_sf"/>
</dbReference>
<evidence type="ECO:0000313" key="7">
    <source>
        <dbReference type="Proteomes" id="UP000663570"/>
    </source>
</evidence>
<evidence type="ECO:0000256" key="1">
    <source>
        <dbReference type="ARBA" id="ARBA00022722"/>
    </source>
</evidence>
<accession>A0ABX7M405</accession>
<dbReference type="PROSITE" id="PS50830">
    <property type="entry name" value="TNASE_3"/>
    <property type="match status" value="1"/>
</dbReference>
<reference evidence="6 7" key="1">
    <citation type="submission" date="2021-02" db="EMBL/GenBank/DDBJ databases">
        <title>Niveibacterium changnyeongensis HC41.</title>
        <authorList>
            <person name="Kang M."/>
        </authorList>
    </citation>
    <scope>NUCLEOTIDE SEQUENCE [LARGE SCALE GENOMIC DNA]</scope>
    <source>
        <strain evidence="6 7">HC41</strain>
    </source>
</reference>
<keyword evidence="7" id="KW-1185">Reference proteome</keyword>
<evidence type="ECO:0000259" key="5">
    <source>
        <dbReference type="PROSITE" id="PS50830"/>
    </source>
</evidence>
<dbReference type="RefSeq" id="WP_206254160.1">
    <property type="nucleotide sequence ID" value="NZ_CP071060.1"/>
</dbReference>
<keyword evidence="4" id="KW-0732">Signal</keyword>
<dbReference type="EMBL" id="CP071060">
    <property type="protein sequence ID" value="QSI76493.1"/>
    <property type="molecule type" value="Genomic_DNA"/>
</dbReference>
<dbReference type="Gene3D" id="2.40.50.90">
    <property type="match status" value="1"/>
</dbReference>
<feature type="domain" description="TNase-like" evidence="5">
    <location>
        <begin position="32"/>
        <end position="173"/>
    </location>
</feature>
<keyword evidence="3" id="KW-0378">Hydrolase</keyword>
<evidence type="ECO:0000256" key="4">
    <source>
        <dbReference type="SAM" id="SignalP"/>
    </source>
</evidence>
<proteinExistence type="predicted"/>
<organism evidence="6 7">
    <name type="scientific">Niveibacterium microcysteis</name>
    <dbReference type="NCBI Taxonomy" id="2811415"/>
    <lineage>
        <taxon>Bacteria</taxon>
        <taxon>Pseudomonadati</taxon>
        <taxon>Pseudomonadota</taxon>
        <taxon>Betaproteobacteria</taxon>
        <taxon>Rhodocyclales</taxon>
        <taxon>Rhodocyclaceae</taxon>
        <taxon>Niveibacterium</taxon>
    </lineage>
</organism>
<dbReference type="SMART" id="SM00318">
    <property type="entry name" value="SNc"/>
    <property type="match status" value="1"/>
</dbReference>
<evidence type="ECO:0000256" key="3">
    <source>
        <dbReference type="ARBA" id="ARBA00022801"/>
    </source>
</evidence>
<dbReference type="Pfam" id="PF00565">
    <property type="entry name" value="SNase"/>
    <property type="match status" value="1"/>
</dbReference>
<evidence type="ECO:0000256" key="2">
    <source>
        <dbReference type="ARBA" id="ARBA00022759"/>
    </source>
</evidence>
<dbReference type="PROSITE" id="PS01123">
    <property type="entry name" value="TNASE_1"/>
    <property type="match status" value="1"/>
</dbReference>
<gene>
    <name evidence="6" type="ORF">JY500_18850</name>
</gene>
<evidence type="ECO:0000313" key="6">
    <source>
        <dbReference type="EMBL" id="QSI76493.1"/>
    </source>
</evidence>
<dbReference type="InterPro" id="IPR016071">
    <property type="entry name" value="Staphylococal_nuclease_OB-fold"/>
</dbReference>
<sequence length="188" mass="21303">MSIRSISKRRFLISLVAFAALFGSLGAQARGGRFNGEVRAVDDGDTLHVRDRSGNVRRVRLAYVDAPEHDQPWGREAGENLKRLALGASVTVEWRERDQYGRYVGVAWVTSPDMPCAGRADCPHNLDLGHAQIAAGLAWWYRAYAKRQDPQAQGQYDFSEQEARRRRIGLWRDASPIPPWVWRSGWRG</sequence>
<name>A0ABX7M405_9RHOO</name>
<dbReference type="PANTHER" id="PTHR12302">
    <property type="entry name" value="EBNA2 BINDING PROTEIN P100"/>
    <property type="match status" value="1"/>
</dbReference>
<keyword evidence="1" id="KW-0540">Nuclease</keyword>
<feature type="chain" id="PRO_5046366061" evidence="4">
    <location>
        <begin position="30"/>
        <end position="188"/>
    </location>
</feature>
<feature type="signal peptide" evidence="4">
    <location>
        <begin position="1"/>
        <end position="29"/>
    </location>
</feature>
<dbReference type="InterPro" id="IPR002071">
    <property type="entry name" value="Thermonucl_AS"/>
</dbReference>